<dbReference type="InterPro" id="IPR039426">
    <property type="entry name" value="TonB-dep_rcpt-like"/>
</dbReference>
<keyword evidence="10" id="KW-0998">Cell outer membrane</keyword>
<dbReference type="InterPro" id="IPR012910">
    <property type="entry name" value="Plug_dom"/>
</dbReference>
<dbReference type="Pfam" id="PF00593">
    <property type="entry name" value="TonB_dep_Rec_b-barrel"/>
    <property type="match status" value="1"/>
</dbReference>
<evidence type="ECO:0000313" key="16">
    <source>
        <dbReference type="EMBL" id="MEF3366150.1"/>
    </source>
</evidence>
<dbReference type="EMBL" id="JAZHYN010000013">
    <property type="protein sequence ID" value="MEF3366150.1"/>
    <property type="molecule type" value="Genomic_DNA"/>
</dbReference>
<evidence type="ECO:0000256" key="11">
    <source>
        <dbReference type="RuleBase" id="RU003357"/>
    </source>
</evidence>
<feature type="signal peptide" evidence="13">
    <location>
        <begin position="1"/>
        <end position="38"/>
    </location>
</feature>
<keyword evidence="2" id="KW-0813">Transport</keyword>
<proteinExistence type="inferred from homology"/>
<keyword evidence="17" id="KW-1185">Reference proteome</keyword>
<evidence type="ECO:0000259" key="14">
    <source>
        <dbReference type="Pfam" id="PF00593"/>
    </source>
</evidence>
<evidence type="ECO:0000313" key="17">
    <source>
        <dbReference type="Proteomes" id="UP001350748"/>
    </source>
</evidence>
<comment type="caution">
    <text evidence="16">The sequence shown here is derived from an EMBL/GenBank/DDBJ whole genome shotgun (WGS) entry which is preliminary data.</text>
</comment>
<evidence type="ECO:0000256" key="8">
    <source>
        <dbReference type="ARBA" id="ARBA00023077"/>
    </source>
</evidence>
<keyword evidence="8 11" id="KW-0798">TonB box</keyword>
<name>A0ABU7XFI4_9HYPH</name>
<evidence type="ECO:0000256" key="13">
    <source>
        <dbReference type="SAM" id="SignalP"/>
    </source>
</evidence>
<dbReference type="InterPro" id="IPR036942">
    <property type="entry name" value="Beta-barrel_TonB_sf"/>
</dbReference>
<keyword evidence="16" id="KW-0675">Receptor</keyword>
<evidence type="ECO:0000256" key="10">
    <source>
        <dbReference type="ARBA" id="ARBA00023237"/>
    </source>
</evidence>
<evidence type="ECO:0000256" key="4">
    <source>
        <dbReference type="ARBA" id="ARBA00022496"/>
    </source>
</evidence>
<dbReference type="PANTHER" id="PTHR32552">
    <property type="entry name" value="FERRICHROME IRON RECEPTOR-RELATED"/>
    <property type="match status" value="1"/>
</dbReference>
<feature type="chain" id="PRO_5045412773" evidence="13">
    <location>
        <begin position="39"/>
        <end position="835"/>
    </location>
</feature>
<dbReference type="RefSeq" id="WP_332081127.1">
    <property type="nucleotide sequence ID" value="NZ_JAZHYN010000013.1"/>
</dbReference>
<dbReference type="Gene3D" id="2.40.170.20">
    <property type="entry name" value="TonB-dependent receptor, beta-barrel domain"/>
    <property type="match status" value="1"/>
</dbReference>
<evidence type="ECO:0000256" key="3">
    <source>
        <dbReference type="ARBA" id="ARBA00022452"/>
    </source>
</evidence>
<feature type="region of interest" description="Disordered" evidence="12">
    <location>
        <begin position="52"/>
        <end position="71"/>
    </location>
</feature>
<accession>A0ABU7XFI4</accession>
<evidence type="ECO:0000256" key="1">
    <source>
        <dbReference type="ARBA" id="ARBA00004571"/>
    </source>
</evidence>
<organism evidence="16 17">
    <name type="scientific">Methylocystis borbori</name>
    <dbReference type="NCBI Taxonomy" id="3118750"/>
    <lineage>
        <taxon>Bacteria</taxon>
        <taxon>Pseudomonadati</taxon>
        <taxon>Pseudomonadota</taxon>
        <taxon>Alphaproteobacteria</taxon>
        <taxon>Hyphomicrobiales</taxon>
        <taxon>Methylocystaceae</taxon>
        <taxon>Methylocystis</taxon>
    </lineage>
</organism>
<keyword evidence="9 11" id="KW-0472">Membrane</keyword>
<feature type="domain" description="TonB-dependent receptor plug" evidence="15">
    <location>
        <begin position="69"/>
        <end position="176"/>
    </location>
</feature>
<reference evidence="16 17" key="1">
    <citation type="submission" date="2024-02" db="EMBL/GenBank/DDBJ databases">
        <authorList>
            <person name="Grouzdev D."/>
        </authorList>
    </citation>
    <scope>NUCLEOTIDE SEQUENCE [LARGE SCALE GENOMIC DNA]</scope>
    <source>
        <strain evidence="16 17">9N</strain>
    </source>
</reference>
<comment type="subcellular location">
    <subcellularLocation>
        <location evidence="1">Cell outer membrane</location>
        <topology evidence="1">Multi-pass membrane protein</topology>
    </subcellularLocation>
</comment>
<evidence type="ECO:0000256" key="6">
    <source>
        <dbReference type="ARBA" id="ARBA00023004"/>
    </source>
</evidence>
<dbReference type="Pfam" id="PF07715">
    <property type="entry name" value="Plug"/>
    <property type="match status" value="1"/>
</dbReference>
<gene>
    <name evidence="16" type="ORF">V3H18_06320</name>
</gene>
<keyword evidence="3" id="KW-1134">Transmembrane beta strand</keyword>
<evidence type="ECO:0000256" key="5">
    <source>
        <dbReference type="ARBA" id="ARBA00022692"/>
    </source>
</evidence>
<sequence length="835" mass="93691">MSCVARKLRSSLKRGVSSRAYAVATGAAIIAFAGASFAQEAQNANVADIHVTGSGGGEGETSKPVMQAQRKPRSIVVVDPKTIERENINRLDELQQKVPNYRANNGGTQQSSRQTIRWIGIGAGTGVGTESPTGYVVDNIFWKYWGFQWMDLFDVASFEVAYGPQGTAGGKNTAAGNLIIRNRMPSFTREATNETNFANLSRVIEKATVTGPIIDDKLAYRVSFFLDKGDGWIRDQASGAGYKNTDRWAARGQLLYVGDDFTDRLIFNYNRSNEYNTSNLWPFADSFLIYANGTRPSATYGQNIVNRLGKPILSYNPYKPYIANMGVDPVRNIQVSNEFNLNVGENVFTSLSAYGFNRNEQRYKEDGQLLGLWRSGMNTYVGQGSQEFRLTSPKDQELEWTTGVYLFYDDAANQMHHVQFGWDAANWLKRPAALPGVEDWWYTKARDIQFAAYGQATWHYDEQLAFTLGLRDSYEIRGGAVSHLNRYYPNVSIFDQDQAIIAAGGWGLSDRGYQSKFLNHAMGIFNPQYQWSENVLLYGLLGRAEKAPAVNTSGNPRYIQRNGVYQFDTWTPLFTKPEISWDYEMGFKSQWLDNRLLFNVNLYWNDYYNFQTDVVDASRTDALGAPVAVTALGNADHARIRGVELDGRWSPIDRLWLNFNAAFSDARWVSYPNAAPPADWQWSTGPTTAPSKLSLSNTRWQGVPLWTFNIGANYEHPLGRVFSNVGGFSGVGSVGDWLDRPLTAFGYFNVNWQDKTQLTNPWSIQQYWQGSFAIVNAGFGVRTDDDRYSLSFWAKNIGDERPFSSWDPGSASNPARVGLARWPATFGGAFRAKFL</sequence>
<evidence type="ECO:0000256" key="9">
    <source>
        <dbReference type="ARBA" id="ARBA00023136"/>
    </source>
</evidence>
<comment type="similarity">
    <text evidence="11">Belongs to the TonB-dependent receptor family.</text>
</comment>
<dbReference type="InterPro" id="IPR000531">
    <property type="entry name" value="Beta-barrel_TonB"/>
</dbReference>
<protein>
    <submittedName>
        <fullName evidence="16">TonB-dependent receptor</fullName>
    </submittedName>
</protein>
<feature type="domain" description="TonB-dependent receptor-like beta-barrel" evidence="14">
    <location>
        <begin position="275"/>
        <end position="797"/>
    </location>
</feature>
<dbReference type="Proteomes" id="UP001350748">
    <property type="component" value="Unassembled WGS sequence"/>
</dbReference>
<keyword evidence="13" id="KW-0732">Signal</keyword>
<evidence type="ECO:0000256" key="2">
    <source>
        <dbReference type="ARBA" id="ARBA00022448"/>
    </source>
</evidence>
<keyword evidence="4" id="KW-0410">Iron transport</keyword>
<dbReference type="SUPFAM" id="SSF56935">
    <property type="entry name" value="Porins"/>
    <property type="match status" value="1"/>
</dbReference>
<keyword evidence="7" id="KW-0406">Ion transport</keyword>
<evidence type="ECO:0000256" key="7">
    <source>
        <dbReference type="ARBA" id="ARBA00023065"/>
    </source>
</evidence>
<keyword evidence="6" id="KW-0408">Iron</keyword>
<keyword evidence="5" id="KW-0812">Transmembrane</keyword>
<dbReference type="PANTHER" id="PTHR32552:SF81">
    <property type="entry name" value="TONB-DEPENDENT OUTER MEMBRANE RECEPTOR"/>
    <property type="match status" value="1"/>
</dbReference>
<evidence type="ECO:0000256" key="12">
    <source>
        <dbReference type="SAM" id="MobiDB-lite"/>
    </source>
</evidence>
<evidence type="ECO:0000259" key="15">
    <source>
        <dbReference type="Pfam" id="PF07715"/>
    </source>
</evidence>